<name>A0AAV5LSD3_9ROSI</name>
<dbReference type="PRINTS" id="PR00080">
    <property type="entry name" value="SDRFAMILY"/>
</dbReference>
<comment type="caution">
    <text evidence="3">The sequence shown here is derived from an EMBL/GenBank/DDBJ whole genome shotgun (WGS) entry which is preliminary data.</text>
</comment>
<dbReference type="Pfam" id="PF13561">
    <property type="entry name" value="adh_short_C2"/>
    <property type="match status" value="1"/>
</dbReference>
<dbReference type="FunFam" id="3.40.50.720:FF:000084">
    <property type="entry name" value="Short-chain dehydrogenase reductase"/>
    <property type="match status" value="1"/>
</dbReference>
<dbReference type="Proteomes" id="UP001054252">
    <property type="component" value="Unassembled WGS sequence"/>
</dbReference>
<accession>A0AAV5LSD3</accession>
<dbReference type="Gene3D" id="3.40.50.720">
    <property type="entry name" value="NAD(P)-binding Rossmann-like Domain"/>
    <property type="match status" value="1"/>
</dbReference>
<protein>
    <submittedName>
        <fullName evidence="3">Uncharacterized protein</fullName>
    </submittedName>
</protein>
<keyword evidence="4" id="KW-1185">Reference proteome</keyword>
<comment type="similarity">
    <text evidence="1">Belongs to the short-chain dehydrogenases/reductases (SDR) family.</text>
</comment>
<evidence type="ECO:0000313" key="3">
    <source>
        <dbReference type="EMBL" id="GKV40375.1"/>
    </source>
</evidence>
<dbReference type="PANTHER" id="PTHR48107:SF29">
    <property type="entry name" value="ENOYL-(ACYL CARRIER) REDUCTASE"/>
    <property type="match status" value="1"/>
</dbReference>
<keyword evidence="2" id="KW-0560">Oxidoreductase</keyword>
<proteinExistence type="inferred from homology"/>
<dbReference type="AlphaFoldDB" id="A0AAV5LSD3"/>
<dbReference type="InterPro" id="IPR002347">
    <property type="entry name" value="SDR_fam"/>
</dbReference>
<dbReference type="PANTHER" id="PTHR48107">
    <property type="entry name" value="NADPH-DEPENDENT ALDEHYDE REDUCTASE-LIKE PROTEIN, CHLOROPLASTIC-RELATED"/>
    <property type="match status" value="1"/>
</dbReference>
<dbReference type="GO" id="GO:0016614">
    <property type="term" value="F:oxidoreductase activity, acting on CH-OH group of donors"/>
    <property type="evidence" value="ECO:0007669"/>
    <property type="project" value="UniProtKB-ARBA"/>
</dbReference>
<evidence type="ECO:0000256" key="1">
    <source>
        <dbReference type="ARBA" id="ARBA00006484"/>
    </source>
</evidence>
<sequence length="287" mass="30251">MEGRSWLHIDSMAAAPVTTATNSSPPTESPPSALPLKGRVAIVTGSSRGIGREIATHLAELGAKLVINYTSNSAQADNVTAEINSLYSDDGPRAVSVRADVSDPVQVKFLFDSAERAFGSPIHVLVNSAGIVDSKYPKVANTSVEDFDWIFSVNTRGSFLCCKEAANRLKRGGGGRIILLSTSMVGELKPGFGAYAASKAAVETMVKILAKELKGTAITANCVAPGPIATEMFFSGRTEEMVQKAIDEIPLDRLGETKDVAPFVGFLATDASEWINGQVIRVTGGSC</sequence>
<dbReference type="PRINTS" id="PR00081">
    <property type="entry name" value="GDHRDH"/>
</dbReference>
<dbReference type="EMBL" id="BPVZ01000141">
    <property type="protein sequence ID" value="GKV40375.1"/>
    <property type="molecule type" value="Genomic_DNA"/>
</dbReference>
<evidence type="ECO:0000313" key="4">
    <source>
        <dbReference type="Proteomes" id="UP001054252"/>
    </source>
</evidence>
<gene>
    <name evidence="3" type="ORF">SLEP1_g48030</name>
</gene>
<evidence type="ECO:0000256" key="2">
    <source>
        <dbReference type="ARBA" id="ARBA00023002"/>
    </source>
</evidence>
<dbReference type="SUPFAM" id="SSF51735">
    <property type="entry name" value="NAD(P)-binding Rossmann-fold domains"/>
    <property type="match status" value="1"/>
</dbReference>
<dbReference type="InterPro" id="IPR036291">
    <property type="entry name" value="NAD(P)-bd_dom_sf"/>
</dbReference>
<organism evidence="3 4">
    <name type="scientific">Rubroshorea leprosula</name>
    <dbReference type="NCBI Taxonomy" id="152421"/>
    <lineage>
        <taxon>Eukaryota</taxon>
        <taxon>Viridiplantae</taxon>
        <taxon>Streptophyta</taxon>
        <taxon>Embryophyta</taxon>
        <taxon>Tracheophyta</taxon>
        <taxon>Spermatophyta</taxon>
        <taxon>Magnoliopsida</taxon>
        <taxon>eudicotyledons</taxon>
        <taxon>Gunneridae</taxon>
        <taxon>Pentapetalae</taxon>
        <taxon>rosids</taxon>
        <taxon>malvids</taxon>
        <taxon>Malvales</taxon>
        <taxon>Dipterocarpaceae</taxon>
        <taxon>Rubroshorea</taxon>
    </lineage>
</organism>
<dbReference type="CDD" id="cd05362">
    <property type="entry name" value="THN_reductase-like_SDR_c"/>
    <property type="match status" value="1"/>
</dbReference>
<reference evidence="3 4" key="1">
    <citation type="journal article" date="2021" name="Commun. Biol.">
        <title>The genome of Shorea leprosula (Dipterocarpaceae) highlights the ecological relevance of drought in aseasonal tropical rainforests.</title>
        <authorList>
            <person name="Ng K.K.S."/>
            <person name="Kobayashi M.J."/>
            <person name="Fawcett J.A."/>
            <person name="Hatakeyama M."/>
            <person name="Paape T."/>
            <person name="Ng C.H."/>
            <person name="Ang C.C."/>
            <person name="Tnah L.H."/>
            <person name="Lee C.T."/>
            <person name="Nishiyama T."/>
            <person name="Sese J."/>
            <person name="O'Brien M.J."/>
            <person name="Copetti D."/>
            <person name="Mohd Noor M.I."/>
            <person name="Ong R.C."/>
            <person name="Putra M."/>
            <person name="Sireger I.Z."/>
            <person name="Indrioko S."/>
            <person name="Kosugi Y."/>
            <person name="Izuno A."/>
            <person name="Isagi Y."/>
            <person name="Lee S.L."/>
            <person name="Shimizu K.K."/>
        </authorList>
    </citation>
    <scope>NUCLEOTIDE SEQUENCE [LARGE SCALE GENOMIC DNA]</scope>
    <source>
        <strain evidence="3">214</strain>
    </source>
</reference>